<evidence type="ECO:0000313" key="2">
    <source>
        <dbReference type="Proteomes" id="UP000179136"/>
    </source>
</evidence>
<accession>A0A1F6FNX7</accession>
<dbReference type="InterPro" id="IPR036583">
    <property type="entry name" value="23S_rRNA_IVS_sf"/>
</dbReference>
<sequence length="113" mass="13320">MEYDLEIRTKNFSKEIIELANKTKINDINRNIVNQLLKSATSAGANYCEANAASSKKDFKNKIYICRKEIQETKYWIELFAQTNAEHKEELRRLWKEAHELTLIFNKISHSLK</sequence>
<dbReference type="SUPFAM" id="SSF158446">
    <property type="entry name" value="IVS-encoded protein-like"/>
    <property type="match status" value="1"/>
</dbReference>
<dbReference type="PIRSF" id="PIRSF035652">
    <property type="entry name" value="CHP02436"/>
    <property type="match status" value="1"/>
</dbReference>
<evidence type="ECO:0000313" key="1">
    <source>
        <dbReference type="EMBL" id="OGG87535.1"/>
    </source>
</evidence>
<dbReference type="EMBL" id="MFMW01000009">
    <property type="protein sequence ID" value="OGG87535.1"/>
    <property type="molecule type" value="Genomic_DNA"/>
</dbReference>
<dbReference type="NCBIfam" id="TIGR02436">
    <property type="entry name" value="four helix bundle protein"/>
    <property type="match status" value="1"/>
</dbReference>
<dbReference type="PANTHER" id="PTHR38471">
    <property type="entry name" value="FOUR HELIX BUNDLE PROTEIN"/>
    <property type="match status" value="1"/>
</dbReference>
<dbReference type="Pfam" id="PF05635">
    <property type="entry name" value="23S_rRNA_IVP"/>
    <property type="match status" value="1"/>
</dbReference>
<dbReference type="Proteomes" id="UP000179136">
    <property type="component" value="Unassembled WGS sequence"/>
</dbReference>
<dbReference type="PANTHER" id="PTHR38471:SF2">
    <property type="entry name" value="FOUR HELIX BUNDLE PROTEIN"/>
    <property type="match status" value="1"/>
</dbReference>
<proteinExistence type="predicted"/>
<comment type="caution">
    <text evidence="1">The sequence shown here is derived from an EMBL/GenBank/DDBJ whole genome shotgun (WGS) entry which is preliminary data.</text>
</comment>
<organism evidence="1 2">
    <name type="scientific">Candidatus Kuenenbacteria bacterium RIFCSPHIGHO2_02_FULL_39_13</name>
    <dbReference type="NCBI Taxonomy" id="1798561"/>
    <lineage>
        <taxon>Bacteria</taxon>
        <taxon>Candidatus Kueneniibacteriota</taxon>
    </lineage>
</organism>
<name>A0A1F6FNX7_9BACT</name>
<protein>
    <submittedName>
        <fullName evidence="1">Four helix bundle protein</fullName>
    </submittedName>
</protein>
<dbReference type="AlphaFoldDB" id="A0A1F6FNX7"/>
<dbReference type="InterPro" id="IPR012657">
    <property type="entry name" value="23S_rRNA-intervening_sequence"/>
</dbReference>
<dbReference type="Gene3D" id="1.20.1440.60">
    <property type="entry name" value="23S rRNA-intervening sequence"/>
    <property type="match status" value="1"/>
</dbReference>
<gene>
    <name evidence="1" type="ORF">A3B87_02855</name>
</gene>
<reference evidence="1 2" key="1">
    <citation type="journal article" date="2016" name="Nat. Commun.">
        <title>Thousands of microbial genomes shed light on interconnected biogeochemical processes in an aquifer system.</title>
        <authorList>
            <person name="Anantharaman K."/>
            <person name="Brown C.T."/>
            <person name="Hug L.A."/>
            <person name="Sharon I."/>
            <person name="Castelle C.J."/>
            <person name="Probst A.J."/>
            <person name="Thomas B.C."/>
            <person name="Singh A."/>
            <person name="Wilkins M.J."/>
            <person name="Karaoz U."/>
            <person name="Brodie E.L."/>
            <person name="Williams K.H."/>
            <person name="Hubbard S.S."/>
            <person name="Banfield J.F."/>
        </authorList>
    </citation>
    <scope>NUCLEOTIDE SEQUENCE [LARGE SCALE GENOMIC DNA]</scope>
</reference>